<evidence type="ECO:0000313" key="2">
    <source>
        <dbReference type="EMBL" id="OAP85320.1"/>
    </source>
</evidence>
<sequence length="467" mass="51286">MTAYSNVPMLVGRLKKAAIDAYMRSSCDSAFTDYEVHDDYYMVSTLVPQGQAAAPSDSQRITRPGDDGEGGGRTNGDSTMKYVHKFNEIRSAIDEVVGPWLDLPDPQRINTEKAKAFGVVGILAADINMQAGAPVGTGELHKALDRVNQKINDMSGATVMSFGLDFIDPLQGAVQGMEEGVAYWGASLAAEQKMFEKTRYIVVTAIEKSIAMFRGVANRSYRKLEFALNVASETVEAFDSFVEPTGLLKHGSTAVKLGLKGMKKVTEENVKKDAPQNYESAMKALRSAFKTIANRVELAEGKIQQTLVDNYEVMEVNHERVDMSMKTLSSSEIGKADKLKIDMNHIDDIVNRAMPKVSDSLEDAAKRISGVFLSDCVRRDPRVGVGESGPSKQFDQLKVLLYKLLADLAWESRTGTKDFELAVHYIQTQDGQSKAALDSFNEQVSKGSGIRPWDKRPHNVKGGYSIS</sequence>
<evidence type="ECO:0000313" key="3">
    <source>
        <dbReference type="Proteomes" id="UP000078368"/>
    </source>
</evidence>
<dbReference type="RefSeq" id="WP_064231927.1">
    <property type="nucleotide sequence ID" value="NZ_LVZK01000003.1"/>
</dbReference>
<accession>A0A179B1D8</accession>
<name>A0A179B1D8_9ACTO</name>
<comment type="caution">
    <text evidence="2">The sequence shown here is derived from an EMBL/GenBank/DDBJ whole genome shotgun (WGS) entry which is preliminary data.</text>
</comment>
<organism evidence="2 3">
    <name type="scientific">Peptidiphaga gingivicola</name>
    <dbReference type="NCBI Taxonomy" id="2741497"/>
    <lineage>
        <taxon>Bacteria</taxon>
        <taxon>Bacillati</taxon>
        <taxon>Actinomycetota</taxon>
        <taxon>Actinomycetes</taxon>
        <taxon>Actinomycetales</taxon>
        <taxon>Actinomycetaceae</taxon>
        <taxon>Peptidiphaga</taxon>
    </lineage>
</organism>
<reference evidence="2 3" key="1">
    <citation type="submission" date="2016-04" db="EMBL/GenBank/DDBJ databases">
        <title>Peptidophaga gingivicola gen. nov., sp. nov., isolated from human subgingival plaque.</title>
        <authorList>
            <person name="Beall C.J."/>
            <person name="Mokrzan E.M."/>
            <person name="Griffen A.L."/>
            <person name="Leys E.J."/>
        </authorList>
    </citation>
    <scope>NUCLEOTIDE SEQUENCE [LARGE SCALE GENOMIC DNA]</scope>
    <source>
        <strain evidence="2 3">BA112</strain>
    </source>
</reference>
<dbReference type="OrthoDB" id="5061044at2"/>
<keyword evidence="3" id="KW-1185">Reference proteome</keyword>
<proteinExistence type="predicted"/>
<feature type="region of interest" description="Disordered" evidence="1">
    <location>
        <begin position="447"/>
        <end position="467"/>
    </location>
</feature>
<feature type="region of interest" description="Disordered" evidence="1">
    <location>
        <begin position="51"/>
        <end position="78"/>
    </location>
</feature>
<evidence type="ECO:0000256" key="1">
    <source>
        <dbReference type="SAM" id="MobiDB-lite"/>
    </source>
</evidence>
<protein>
    <submittedName>
        <fullName evidence="2">Uncharacterized protein</fullName>
    </submittedName>
</protein>
<dbReference type="AlphaFoldDB" id="A0A179B1D8"/>
<dbReference type="Proteomes" id="UP000078368">
    <property type="component" value="Unassembled WGS sequence"/>
</dbReference>
<dbReference type="EMBL" id="LVZK01000003">
    <property type="protein sequence ID" value="OAP85320.1"/>
    <property type="molecule type" value="Genomic_DNA"/>
</dbReference>
<gene>
    <name evidence="2" type="ORF">A4H34_09465</name>
</gene>